<reference evidence="11 12" key="1">
    <citation type="journal article" date="2017" name="Clin. Infect. Dis.">
        <title>Simultaneous emergence of multidrug-resistant Candida auris on 3 continents confirmed by whole-genome sequencing and epidemiological analyses.</title>
        <authorList>
            <person name="Lockhart S.R."/>
            <person name="Etienne K.A."/>
            <person name="Vallabhaneni S."/>
            <person name="Farooqi J."/>
            <person name="Chowdhary A."/>
            <person name="Govender N.P."/>
            <person name="Colombo A.L."/>
            <person name="Calvo B."/>
            <person name="Cuomo C.A."/>
            <person name="Desjardins C.A."/>
            <person name="Berkow E.L."/>
            <person name="Castanheira M."/>
            <person name="Magobo R.E."/>
            <person name="Jabeen K."/>
            <person name="Asghar R.J."/>
            <person name="Meis J.F."/>
            <person name="Jackson B."/>
            <person name="Chiller T."/>
            <person name="Litvintseva A.P."/>
        </authorList>
    </citation>
    <scope>NUCLEOTIDE SEQUENCE [LARGE SCALE GENOMIC DNA]</scope>
    <source>
        <strain evidence="11 12">B8441</strain>
    </source>
</reference>
<comment type="function">
    <text evidence="1 8">Component of the RIX1 complex required for processing of ITS2 sequences from 35S pre-rRNA.</text>
</comment>
<evidence type="ECO:0000256" key="7">
    <source>
        <dbReference type="PROSITE-ProRule" id="PRU00221"/>
    </source>
</evidence>
<dbReference type="SMART" id="SM00320">
    <property type="entry name" value="WD40"/>
    <property type="match status" value="4"/>
</dbReference>
<comment type="caution">
    <text evidence="11">The sequence shown here is derived from an EMBL/GenBank/DDBJ whole genome shotgun (WGS) entry which is preliminary data.</text>
</comment>
<dbReference type="EMBL" id="PEKT03000001">
    <property type="protein sequence ID" value="KAK8443098.1"/>
    <property type="molecule type" value="Genomic_DNA"/>
</dbReference>
<keyword evidence="9" id="KW-0175">Coiled coil</keyword>
<gene>
    <name evidence="11" type="ORF">B9J08_003602</name>
    <name evidence="10" type="ORF">B9J08_01460</name>
</gene>
<dbReference type="STRING" id="498019.A0A2H0ZMY6"/>
<keyword evidence="5" id="KW-0677">Repeat</keyword>
<dbReference type="VEuPathDB" id="FungiDB:CJI96_0002135"/>
<dbReference type="Gene3D" id="2.130.10.10">
    <property type="entry name" value="YVTN repeat-like/Quinoprotein amine dehydrogenase"/>
    <property type="match status" value="2"/>
</dbReference>
<dbReference type="EMBL" id="PEKT02000007">
    <property type="protein sequence ID" value="PIS51991.1"/>
    <property type="molecule type" value="Genomic_DNA"/>
</dbReference>
<dbReference type="PROSITE" id="PS50294">
    <property type="entry name" value="WD_REPEATS_REGION"/>
    <property type="match status" value="1"/>
</dbReference>
<reference evidence="10" key="4">
    <citation type="submission" date="2024-03" db="EMBL/GenBank/DDBJ databases">
        <title>Improved genome assembly of Candida auris strain B8441 and annotation of B11205.</title>
        <authorList>
            <person name="Cauldron N.C."/>
            <person name="Shea T."/>
            <person name="Cuomo C.A."/>
        </authorList>
    </citation>
    <scope>NUCLEOTIDE SEQUENCE</scope>
    <source>
        <strain evidence="10">B8441</strain>
    </source>
</reference>
<dbReference type="GO" id="GO:0006261">
    <property type="term" value="P:DNA-templated DNA replication"/>
    <property type="evidence" value="ECO:0007669"/>
    <property type="project" value="TreeGrafter"/>
</dbReference>
<comment type="similarity">
    <text evidence="2 8">Belongs to the WD repeat IPI3/WDR18 family.</text>
</comment>
<keyword evidence="12" id="KW-1185">Reference proteome</keyword>
<dbReference type="AlphaFoldDB" id="A0A2H0ZMY6"/>
<reference evidence="10 12" key="3">
    <citation type="journal article" date="2018" name="Nat. Commun.">
        <title>Genomic insights into multidrug-resistance, mating and virulence in Candida auris and related emerging species.</title>
        <authorList>
            <person name="Munoz J.F."/>
            <person name="Gade L."/>
            <person name="Chow N.A."/>
            <person name="Loparev V.N."/>
            <person name="Juieng P."/>
            <person name="Berkow E.L."/>
            <person name="Farrer R.A."/>
            <person name="Litvintseva A.P."/>
            <person name="Cuomo C.A."/>
        </authorList>
    </citation>
    <scope>GENOME REANNOTATION</scope>
    <source>
        <strain evidence="10 12">B8441</strain>
    </source>
</reference>
<keyword evidence="4 7" id="KW-0853">WD repeat</keyword>
<protein>
    <recommendedName>
        <fullName evidence="6 8">Pre-rRNA-processing protein IPI3</fullName>
    </recommendedName>
</protein>
<dbReference type="VEuPathDB" id="FungiDB:CJI97_003675"/>
<dbReference type="Proteomes" id="UP000230249">
    <property type="component" value="Unassembled WGS sequence"/>
</dbReference>
<evidence type="ECO:0000256" key="9">
    <source>
        <dbReference type="SAM" id="Coils"/>
    </source>
</evidence>
<comment type="subunit">
    <text evidence="3 8">Component of the RIX1 complex, composed of IPI1, RIX1/IPI2 and IPI3 in a 1:2:2 stoichiometry. The complex interacts (via RIX1) with MDN1 (via its hexameric AAA ATPase ring) and the pre-60S ribosome particles.</text>
</comment>
<evidence type="ECO:0000256" key="6">
    <source>
        <dbReference type="ARBA" id="ARBA00026229"/>
    </source>
</evidence>
<dbReference type="InterPro" id="IPR036322">
    <property type="entry name" value="WD40_repeat_dom_sf"/>
</dbReference>
<evidence type="ECO:0000313" key="12">
    <source>
        <dbReference type="Proteomes" id="UP000230249"/>
    </source>
</evidence>
<dbReference type="SUPFAM" id="SSF50978">
    <property type="entry name" value="WD40 repeat-like"/>
    <property type="match status" value="1"/>
</dbReference>
<evidence type="ECO:0000313" key="11">
    <source>
        <dbReference type="EMBL" id="PIS51991.1"/>
    </source>
</evidence>
<evidence type="ECO:0000313" key="10">
    <source>
        <dbReference type="EMBL" id="KAK8443098.1"/>
    </source>
</evidence>
<reference evidence="11" key="2">
    <citation type="submission" date="2017-11" db="EMBL/GenBank/DDBJ databases">
        <title>Candida auris genome assembly and annotation.</title>
        <authorList>
            <person name="Munoz J.F."/>
            <person name="Gade L.G."/>
            <person name="Chow N.A."/>
            <person name="Litvintseva A.P."/>
            <person name="Loparev V.N."/>
            <person name="Cuomo C.A."/>
        </authorList>
    </citation>
    <scope>NUCLEOTIDE SEQUENCE</scope>
    <source>
        <strain evidence="11">B8441</strain>
    </source>
</reference>
<evidence type="ECO:0000256" key="8">
    <source>
        <dbReference type="RuleBase" id="RU369067"/>
    </source>
</evidence>
<comment type="subcellular location">
    <subcellularLocation>
        <location evidence="8">Nucleus</location>
    </subcellularLocation>
</comment>
<dbReference type="VEuPathDB" id="FungiDB:CJJ09_000503"/>
<keyword evidence="8" id="KW-0698">rRNA processing</keyword>
<evidence type="ECO:0000256" key="5">
    <source>
        <dbReference type="ARBA" id="ARBA00022737"/>
    </source>
</evidence>
<accession>A0A2H0ZMY6</accession>
<dbReference type="InterPro" id="IPR001680">
    <property type="entry name" value="WD40_rpt"/>
</dbReference>
<evidence type="ECO:0000256" key="3">
    <source>
        <dbReference type="ARBA" id="ARBA00011141"/>
    </source>
</evidence>
<evidence type="ECO:0000256" key="2">
    <source>
        <dbReference type="ARBA" id="ARBA00010143"/>
    </source>
</evidence>
<dbReference type="InterPro" id="IPR045227">
    <property type="entry name" value="WDR18/Ipi3/RID3"/>
</dbReference>
<dbReference type="GO" id="GO:0006364">
    <property type="term" value="P:rRNA processing"/>
    <property type="evidence" value="ECO:0007669"/>
    <property type="project" value="UniProtKB-UniRule"/>
</dbReference>
<organism evidence="11">
    <name type="scientific">Candidozyma auris</name>
    <name type="common">Yeast</name>
    <name type="synonym">Candida auris</name>
    <dbReference type="NCBI Taxonomy" id="498019"/>
    <lineage>
        <taxon>Eukaryota</taxon>
        <taxon>Fungi</taxon>
        <taxon>Dikarya</taxon>
        <taxon>Ascomycota</taxon>
        <taxon>Saccharomycotina</taxon>
        <taxon>Pichiomycetes</taxon>
        <taxon>Metschnikowiaceae</taxon>
        <taxon>Candidozyma</taxon>
    </lineage>
</organism>
<dbReference type="Pfam" id="PF00400">
    <property type="entry name" value="WD40"/>
    <property type="match status" value="2"/>
</dbReference>
<evidence type="ECO:0000256" key="4">
    <source>
        <dbReference type="ARBA" id="ARBA00022574"/>
    </source>
</evidence>
<name>A0A2H0ZMY6_CANAR</name>
<dbReference type="OMA" id="INIAICW"/>
<dbReference type="VEuPathDB" id="FungiDB:QG37_04788"/>
<dbReference type="VEuPathDB" id="FungiDB:CJJ07_005112"/>
<dbReference type="InterPro" id="IPR015943">
    <property type="entry name" value="WD40/YVTN_repeat-like_dom_sf"/>
</dbReference>
<feature type="repeat" description="WD" evidence="7">
    <location>
        <begin position="144"/>
        <end position="175"/>
    </location>
</feature>
<dbReference type="VEuPathDB" id="FungiDB:B9J08_003602"/>
<dbReference type="PANTHER" id="PTHR18763">
    <property type="entry name" value="WD-REPEAT PROTEIN 18"/>
    <property type="match status" value="1"/>
</dbReference>
<dbReference type="PROSITE" id="PS50082">
    <property type="entry name" value="WD_REPEATS_2"/>
    <property type="match status" value="1"/>
</dbReference>
<dbReference type="GO" id="GO:0005656">
    <property type="term" value="C:nuclear pre-replicative complex"/>
    <property type="evidence" value="ECO:0007669"/>
    <property type="project" value="TreeGrafter"/>
</dbReference>
<dbReference type="GO" id="GO:0120330">
    <property type="term" value="C:rixosome complex"/>
    <property type="evidence" value="ECO:0007669"/>
    <property type="project" value="UniProtKB-UniRule"/>
</dbReference>
<evidence type="ECO:0000256" key="1">
    <source>
        <dbReference type="ARBA" id="ARBA00002355"/>
    </source>
</evidence>
<sequence length="481" mass="53429">MDEVAFYVTQGDPEDKHSKESLGVAASVHKSHTYASFRNADCPLNGAAITGMGPGERLFVAGKDKALITCYSWGKEGADQKFPIPETVSCLSIAEHPVIPDNGGEAKIAFHKPKQHIPWLLAAGTATGKLYIWELASGNLLCVKDAHYQGITCIRFTKNSDFVITGGSDSRVTVWRTVDLVSFDDEPAKPFATFSDHSLAITDIAVADSPLPIDVKIYTASKDSTVRLYNIVHKKLLTTFVFPSPVECIARDSADRAFYAGLTDGTIRQVPLYVVNKVSNALESVVGTGKVVTVAEDPEVRETFVYHQSSGTDRHATRLSVSFDGMSLISGDTHGHVIVGDVVTKQIIKSFTPCKSAIAFLHVETHSDALLKTQQSFDKKSRLLQPLKRVIFSGEAMDHVVHMEITSPIEEEQTREEWYDELAEVEQEFKREYEQRMKAKDDTKDKETIKELQEKLEKVSGAYNNLKGMYEELYKETQEQK</sequence>
<feature type="coiled-coil region" evidence="9">
    <location>
        <begin position="415"/>
        <end position="469"/>
    </location>
</feature>
<keyword evidence="8" id="KW-0539">Nucleus</keyword>
<dbReference type="PANTHER" id="PTHR18763:SF0">
    <property type="entry name" value="WD REPEAT-CONTAINING PROTEIN 18"/>
    <property type="match status" value="1"/>
</dbReference>
<proteinExistence type="inferred from homology"/>